<dbReference type="InterPro" id="IPR001015">
    <property type="entry name" value="Ferrochelatase"/>
</dbReference>
<evidence type="ECO:0000256" key="4">
    <source>
        <dbReference type="ARBA" id="ARBA00022792"/>
    </source>
</evidence>
<comment type="subcellular location">
    <subcellularLocation>
        <location evidence="1">Mitochondrion inner membrane</location>
        <topology evidence="1">Peripheral membrane protein</topology>
        <orientation evidence="1">Matrix side</orientation>
    </subcellularLocation>
</comment>
<dbReference type="GO" id="GO:0006783">
    <property type="term" value="P:heme biosynthetic process"/>
    <property type="evidence" value="ECO:0007669"/>
    <property type="project" value="UniProtKB-UniRule"/>
</dbReference>
<evidence type="ECO:0000256" key="5">
    <source>
        <dbReference type="ARBA" id="ARBA00022946"/>
    </source>
</evidence>
<dbReference type="HAMAP" id="MF_00323">
    <property type="entry name" value="Ferrochelatase"/>
    <property type="match status" value="1"/>
</dbReference>
<dbReference type="Pfam" id="PF00762">
    <property type="entry name" value="Ferrochelatase"/>
    <property type="match status" value="1"/>
</dbReference>
<evidence type="ECO:0000256" key="1">
    <source>
        <dbReference type="ARBA" id="ARBA00004443"/>
    </source>
</evidence>
<dbReference type="Gene3D" id="3.40.50.1400">
    <property type="match status" value="2"/>
</dbReference>
<evidence type="ECO:0000256" key="2">
    <source>
        <dbReference type="ARBA" id="ARBA00004943"/>
    </source>
</evidence>
<name>A0A6C1E0J6_SACPS</name>
<dbReference type="FunFam" id="3.40.50.1400:FF:000003">
    <property type="entry name" value="Ferrochelatase"/>
    <property type="match status" value="1"/>
</dbReference>
<dbReference type="PANTHER" id="PTHR11108">
    <property type="entry name" value="FERROCHELATASE"/>
    <property type="match status" value="1"/>
</dbReference>
<dbReference type="InterPro" id="IPR033644">
    <property type="entry name" value="Ferrochelatase_C"/>
</dbReference>
<dbReference type="CDD" id="cd00419">
    <property type="entry name" value="Ferrochelatase_C"/>
    <property type="match status" value="1"/>
</dbReference>
<comment type="function">
    <text evidence="12">Catalyzes the ferrous insertion into protoporphyrin IX.</text>
</comment>
<dbReference type="AlphaFoldDB" id="A0A6C1E0J6"/>
<comment type="catalytic activity">
    <reaction evidence="12">
        <text>heme b + 2 H(+) = protoporphyrin IX + Fe(2+)</text>
        <dbReference type="Rhea" id="RHEA:22584"/>
        <dbReference type="ChEBI" id="CHEBI:15378"/>
        <dbReference type="ChEBI" id="CHEBI:29033"/>
        <dbReference type="ChEBI" id="CHEBI:57306"/>
        <dbReference type="ChEBI" id="CHEBI:60344"/>
        <dbReference type="EC" id="4.98.1.1"/>
    </reaction>
</comment>
<gene>
    <name evidence="13" type="primary">HEM15_1</name>
    <name evidence="13" type="ORF">GRS66_004934</name>
</gene>
<keyword evidence="14" id="KW-1185">Reference proteome</keyword>
<evidence type="ECO:0000256" key="9">
    <source>
        <dbReference type="ARBA" id="ARBA00023136"/>
    </source>
</evidence>
<evidence type="ECO:0000256" key="6">
    <source>
        <dbReference type="ARBA" id="ARBA00023004"/>
    </source>
</evidence>
<dbReference type="InterPro" id="IPR019772">
    <property type="entry name" value="Ferrochelatase_AS"/>
</dbReference>
<sequence>MLSRTIRTQGSFLRRSQLTITRSFSVTFNMQNAQKRSPTGIVLMNMGGPSKVEETYDFLYQLFADNDLIPISAKYQKTIAKYIAKFRTPKIEKQYREIGGGSPIRKWSEYQATEVCKILDKTCPETAPHKPYVAFRYAKPLTAETYKQMLKDGVKKAVAFSQYPHFSYSTTGSSINELWRQIKALDSERSISWSVIDRWPTNEGLIKAFSENITKKLQEFPQPVRDKVVLLFSAHSLPMDVVNTGDACPAEVAATVYNIMQKLKFKNPYRLVWQSQVGPKPWLGAQTAEIAEFLGPKVDGLMFIPIAFTSDHIETLHEIDLGVIGESEYKDKFKRCESLNGNQTFIEGMADLVKSHLQSNQLYSNQLPLDFALGKSNDPVKDLSLVFGNHEST</sequence>
<accession>A0A6C1E0J6</accession>
<keyword evidence="11 12" id="KW-0627">Porphyrin biosynthesis</keyword>
<protein>
    <recommendedName>
        <fullName evidence="12">Ferrochelatase</fullName>
        <ecNumber evidence="12">4.98.1.1</ecNumber>
    </recommendedName>
</protein>
<evidence type="ECO:0000256" key="11">
    <source>
        <dbReference type="ARBA" id="ARBA00023244"/>
    </source>
</evidence>
<dbReference type="GO" id="GO:0004325">
    <property type="term" value="F:ferrochelatase activity"/>
    <property type="evidence" value="ECO:0007669"/>
    <property type="project" value="UniProtKB-UniRule"/>
</dbReference>
<evidence type="ECO:0000313" key="14">
    <source>
        <dbReference type="Proteomes" id="UP000501346"/>
    </source>
</evidence>
<dbReference type="UniPathway" id="UPA00252">
    <property type="reaction ID" value="UER00325"/>
</dbReference>
<dbReference type="CDD" id="cd03411">
    <property type="entry name" value="Ferrochelatase_N"/>
    <property type="match status" value="1"/>
</dbReference>
<dbReference type="NCBIfam" id="TIGR00109">
    <property type="entry name" value="hemH"/>
    <property type="match status" value="1"/>
</dbReference>
<evidence type="ECO:0000256" key="8">
    <source>
        <dbReference type="ARBA" id="ARBA00023133"/>
    </source>
</evidence>
<dbReference type="PANTHER" id="PTHR11108:SF1">
    <property type="entry name" value="FERROCHELATASE, MITOCHONDRIAL"/>
    <property type="match status" value="1"/>
</dbReference>
<keyword evidence="8 12" id="KW-0350">Heme biosynthesis</keyword>
<comment type="similarity">
    <text evidence="3 12">Belongs to the ferrochelatase family.</text>
</comment>
<dbReference type="EC" id="4.98.1.1" evidence="12"/>
<evidence type="ECO:0000313" key="13">
    <source>
        <dbReference type="EMBL" id="QID82509.1"/>
    </source>
</evidence>
<dbReference type="EMBL" id="CP048996">
    <property type="protein sequence ID" value="QID82509.1"/>
    <property type="molecule type" value="Genomic_DNA"/>
</dbReference>
<evidence type="ECO:0000256" key="3">
    <source>
        <dbReference type="ARBA" id="ARBA00007718"/>
    </source>
</evidence>
<keyword evidence="6 12" id="KW-0408">Iron</keyword>
<evidence type="ECO:0000256" key="12">
    <source>
        <dbReference type="RuleBase" id="RU000607"/>
    </source>
</evidence>
<dbReference type="OrthoDB" id="1323at2759"/>
<dbReference type="Proteomes" id="UP000501346">
    <property type="component" value="Chromosome ScXV-ScXI"/>
</dbReference>
<keyword evidence="10 12" id="KW-0456">Lyase</keyword>
<comment type="pathway">
    <text evidence="2 12">Porphyrin-containing compound metabolism; protoheme biosynthesis; protoheme from protoporphyrin-IX: step 1/1.</text>
</comment>
<keyword evidence="4 12" id="KW-0999">Mitochondrion inner membrane</keyword>
<dbReference type="SUPFAM" id="SSF53800">
    <property type="entry name" value="Chelatase"/>
    <property type="match status" value="1"/>
</dbReference>
<organism evidence="13 14">
    <name type="scientific">Saccharomyces pastorianus</name>
    <name type="common">Lager yeast</name>
    <name type="synonym">Saccharomyces cerevisiae x Saccharomyces eubayanus</name>
    <dbReference type="NCBI Taxonomy" id="27292"/>
    <lineage>
        <taxon>Eukaryota</taxon>
        <taxon>Fungi</taxon>
        <taxon>Dikarya</taxon>
        <taxon>Ascomycota</taxon>
        <taxon>Saccharomycotina</taxon>
        <taxon>Saccharomycetes</taxon>
        <taxon>Saccharomycetales</taxon>
        <taxon>Saccharomycetaceae</taxon>
        <taxon>Saccharomyces</taxon>
    </lineage>
</organism>
<dbReference type="InterPro" id="IPR033659">
    <property type="entry name" value="Ferrochelatase_N"/>
</dbReference>
<dbReference type="GO" id="GO:0005743">
    <property type="term" value="C:mitochondrial inner membrane"/>
    <property type="evidence" value="ECO:0007669"/>
    <property type="project" value="UniProtKB-SubCell"/>
</dbReference>
<evidence type="ECO:0000256" key="7">
    <source>
        <dbReference type="ARBA" id="ARBA00023128"/>
    </source>
</evidence>
<proteinExistence type="inferred from homology"/>
<keyword evidence="7" id="KW-0496">Mitochondrion</keyword>
<evidence type="ECO:0000256" key="10">
    <source>
        <dbReference type="ARBA" id="ARBA00023239"/>
    </source>
</evidence>
<keyword evidence="9" id="KW-0472">Membrane</keyword>
<reference evidence="13 14" key="1">
    <citation type="journal article" date="2019" name="BMC Genomics">
        <title>Chromosome level assembly and comparative genome analysis confirm lager-brewing yeasts originated from a single hybridization.</title>
        <authorList>
            <person name="Salazar A.N."/>
            <person name="Gorter de Vries A.R."/>
            <person name="van den Broek M."/>
            <person name="Brouwers N."/>
            <person name="de la Torre Cortes P."/>
            <person name="Kuijpers N.G.A."/>
            <person name="Daran J.G."/>
            <person name="Abeel T."/>
        </authorList>
    </citation>
    <scope>NUCLEOTIDE SEQUENCE [LARGE SCALE GENOMIC DNA]</scope>
    <source>
        <strain evidence="13 14">CBS 1483</strain>
    </source>
</reference>
<dbReference type="PROSITE" id="PS00534">
    <property type="entry name" value="FERROCHELATASE"/>
    <property type="match status" value="1"/>
</dbReference>
<keyword evidence="5" id="KW-0809">Transit peptide</keyword>